<dbReference type="EMBL" id="CP000390">
    <property type="protein sequence ID" value="ABG64115.1"/>
    <property type="molecule type" value="Genomic_DNA"/>
</dbReference>
<dbReference type="STRING" id="266779.Meso_2738"/>
<dbReference type="InterPro" id="IPR018759">
    <property type="entry name" value="BBP2_2"/>
</dbReference>
<dbReference type="Pfam" id="PF10082">
    <property type="entry name" value="BBP2_2"/>
    <property type="match status" value="1"/>
</dbReference>
<dbReference type="AlphaFoldDB" id="Q11ER0"/>
<feature type="signal peptide" evidence="2">
    <location>
        <begin position="1"/>
        <end position="30"/>
    </location>
</feature>
<dbReference type="SUPFAM" id="SSF56925">
    <property type="entry name" value="OMPA-like"/>
    <property type="match status" value="1"/>
</dbReference>
<feature type="compositionally biased region" description="Basic and acidic residues" evidence="1">
    <location>
        <begin position="92"/>
        <end position="107"/>
    </location>
</feature>
<evidence type="ECO:0000256" key="2">
    <source>
        <dbReference type="SAM" id="SignalP"/>
    </source>
</evidence>
<reference evidence="3" key="1">
    <citation type="submission" date="2006-06" db="EMBL/GenBank/DDBJ databases">
        <title>Complete sequence of chromosome of Chelativorans sp. BNC1.</title>
        <authorList>
            <consortium name="US DOE Joint Genome Institute"/>
            <person name="Copeland A."/>
            <person name="Lucas S."/>
            <person name="Lapidus A."/>
            <person name="Barry K."/>
            <person name="Detter J.C."/>
            <person name="Glavina del Rio T."/>
            <person name="Hammon N."/>
            <person name="Israni S."/>
            <person name="Dalin E."/>
            <person name="Tice H."/>
            <person name="Pitluck S."/>
            <person name="Chertkov O."/>
            <person name="Brettin T."/>
            <person name="Bruce D."/>
            <person name="Han C."/>
            <person name="Tapia R."/>
            <person name="Gilna P."/>
            <person name="Schmutz J."/>
            <person name="Larimer F."/>
            <person name="Land M."/>
            <person name="Hauser L."/>
            <person name="Kyrpides N."/>
            <person name="Mikhailova N."/>
            <person name="Richardson P."/>
        </authorList>
    </citation>
    <scope>NUCLEOTIDE SEQUENCE</scope>
    <source>
        <strain evidence="3">BNC1</strain>
    </source>
</reference>
<dbReference type="OrthoDB" id="7398962at2"/>
<dbReference type="eggNOG" id="COG5338">
    <property type="taxonomic scope" value="Bacteria"/>
</dbReference>
<dbReference type="KEGG" id="mes:Meso_2738"/>
<organism evidence="3">
    <name type="scientific">Chelativorans sp. (strain BNC1)</name>
    <dbReference type="NCBI Taxonomy" id="266779"/>
    <lineage>
        <taxon>Bacteria</taxon>
        <taxon>Pseudomonadati</taxon>
        <taxon>Pseudomonadota</taxon>
        <taxon>Alphaproteobacteria</taxon>
        <taxon>Hyphomicrobiales</taxon>
        <taxon>Phyllobacteriaceae</taxon>
        <taxon>Chelativorans</taxon>
    </lineage>
</organism>
<sequence length="515" mass="55645" precursor="true">MSGVRFCRKRTMLYLACAAGALICAMPANSQERLRGTLGAVDDTMIAQAEDAGIPSPDYVPTSPGALPDDDVIIIRSDDAQPADTGLEAAEEPERPRPEQPPLDDTRTRAVRIGPVEQEDQRQNTRATAVEGGALRREDDPYAPLGLRVGAFVLRPSLEQGLTWTSNANDSPEGGEAVLSETTLRLRAASDWSRHRANLDASTTLRRSLSGEDIKEAEGDFRGNLELDITHGLIGRASLGYSFGREGASSPLSIAGVEEQPLRHTIDGSLGIEKSLGPLRLRATGEVIRNQYGDAELVGGGTLSQSDRNSTLALLRLRGGYEISPALMPFIEVEAGRRFYDEERDSAGYARSATHLGARAGVALNLTEKLSGEISAGWINEDFEDDRLRSISGPSLAASLEWSPMRGTIVGLDAATYVEGSTSAGASGSLLHTATLRLERQMRSNLTGSLAFGASYRDYERGGHDLVLSGEAALTWWLNRYVGLIGRARHERQTSDLPSRDYETTSIFMGMTLQR</sequence>
<accession>Q11ER0</accession>
<evidence type="ECO:0000256" key="1">
    <source>
        <dbReference type="SAM" id="MobiDB-lite"/>
    </source>
</evidence>
<evidence type="ECO:0008006" key="4">
    <source>
        <dbReference type="Google" id="ProtNLM"/>
    </source>
</evidence>
<name>Q11ER0_CHESB</name>
<feature type="chain" id="PRO_5004180256" description="Outer membrane beta-barrel protein" evidence="2">
    <location>
        <begin position="31"/>
        <end position="515"/>
    </location>
</feature>
<feature type="region of interest" description="Disordered" evidence="1">
    <location>
        <begin position="82"/>
        <end position="107"/>
    </location>
</feature>
<dbReference type="HOGENOM" id="CLU_032120_0_0_5"/>
<proteinExistence type="predicted"/>
<keyword evidence="2" id="KW-0732">Signal</keyword>
<dbReference type="InterPro" id="IPR011250">
    <property type="entry name" value="OMP/PagP_B-barrel"/>
</dbReference>
<protein>
    <recommendedName>
        <fullName evidence="4">Outer membrane beta-barrel protein</fullName>
    </recommendedName>
</protein>
<gene>
    <name evidence="3" type="ordered locus">Meso_2738</name>
</gene>
<evidence type="ECO:0000313" key="3">
    <source>
        <dbReference type="EMBL" id="ABG64115.1"/>
    </source>
</evidence>